<comment type="similarity">
    <text evidence="1 11">Belongs to the RNA polymerase subunit omega family.</text>
</comment>
<protein>
    <recommendedName>
        <fullName evidence="3 11">DNA-directed RNA polymerase subunit omega</fullName>
        <shortName evidence="11">RNAP omega subunit</shortName>
        <ecNumber evidence="2 11">2.7.7.6</ecNumber>
    </recommendedName>
    <alternativeName>
        <fullName evidence="9 11">RNA polymerase omega subunit</fullName>
    </alternativeName>
    <alternativeName>
        <fullName evidence="8 11">Transcriptase subunit omega</fullName>
    </alternativeName>
</protein>
<evidence type="ECO:0000256" key="3">
    <source>
        <dbReference type="ARBA" id="ARBA00013725"/>
    </source>
</evidence>
<evidence type="ECO:0000256" key="5">
    <source>
        <dbReference type="ARBA" id="ARBA00022679"/>
    </source>
</evidence>
<dbReference type="GO" id="GO:0000428">
    <property type="term" value="C:DNA-directed RNA polymerase complex"/>
    <property type="evidence" value="ECO:0007669"/>
    <property type="project" value="UniProtKB-KW"/>
</dbReference>
<evidence type="ECO:0000256" key="2">
    <source>
        <dbReference type="ARBA" id="ARBA00012418"/>
    </source>
</evidence>
<evidence type="ECO:0000256" key="6">
    <source>
        <dbReference type="ARBA" id="ARBA00022695"/>
    </source>
</evidence>
<dbReference type="InterPro" id="IPR006110">
    <property type="entry name" value="Pol_omega/Rpo6/RPB6"/>
</dbReference>
<comment type="catalytic activity">
    <reaction evidence="10 11">
        <text>RNA(n) + a ribonucleoside 5'-triphosphate = RNA(n+1) + diphosphate</text>
        <dbReference type="Rhea" id="RHEA:21248"/>
        <dbReference type="Rhea" id="RHEA-COMP:14527"/>
        <dbReference type="Rhea" id="RHEA-COMP:17342"/>
        <dbReference type="ChEBI" id="CHEBI:33019"/>
        <dbReference type="ChEBI" id="CHEBI:61557"/>
        <dbReference type="ChEBI" id="CHEBI:140395"/>
        <dbReference type="EC" id="2.7.7.6"/>
    </reaction>
</comment>
<evidence type="ECO:0000256" key="10">
    <source>
        <dbReference type="ARBA" id="ARBA00048552"/>
    </source>
</evidence>
<dbReference type="GO" id="GO:0006351">
    <property type="term" value="P:DNA-templated transcription"/>
    <property type="evidence" value="ECO:0007669"/>
    <property type="project" value="UniProtKB-UniRule"/>
</dbReference>
<reference evidence="13" key="1">
    <citation type="submission" date="2017-05" db="EMBL/GenBank/DDBJ databases">
        <authorList>
            <person name="Song R."/>
            <person name="Chenine A.L."/>
            <person name="Ruprecht R.M."/>
        </authorList>
    </citation>
    <scope>NUCLEOTIDE SEQUENCE</scope>
    <source>
        <strain evidence="13">ORNL</strain>
    </source>
</reference>
<dbReference type="PANTHER" id="PTHR34476:SF1">
    <property type="entry name" value="DNA-DIRECTED RNA POLYMERASE SUBUNIT OMEGA"/>
    <property type="match status" value="1"/>
</dbReference>
<dbReference type="EC" id="2.7.7.6" evidence="2 11"/>
<evidence type="ECO:0000256" key="7">
    <source>
        <dbReference type="ARBA" id="ARBA00023163"/>
    </source>
</evidence>
<dbReference type="KEGG" id="deo:CAY53_02725"/>
<dbReference type="HAMAP" id="MF_00366">
    <property type="entry name" value="RNApol_bact_RpoZ"/>
    <property type="match status" value="1"/>
</dbReference>
<keyword evidence="4 11" id="KW-0240">DNA-directed RNA polymerase</keyword>
<feature type="region of interest" description="Disordered" evidence="12">
    <location>
        <begin position="71"/>
        <end position="91"/>
    </location>
</feature>
<dbReference type="SMART" id="SM01409">
    <property type="entry name" value="RNA_pol_Rpb6"/>
    <property type="match status" value="1"/>
</dbReference>
<accession>A0A2L1GLH9</accession>
<dbReference type="GO" id="GO:0003677">
    <property type="term" value="F:DNA binding"/>
    <property type="evidence" value="ECO:0007669"/>
    <property type="project" value="UniProtKB-UniRule"/>
</dbReference>
<dbReference type="PANTHER" id="PTHR34476">
    <property type="entry name" value="DNA-DIRECTED RNA POLYMERASE SUBUNIT OMEGA"/>
    <property type="match status" value="1"/>
</dbReference>
<dbReference type="NCBIfam" id="TIGR00690">
    <property type="entry name" value="rpoZ"/>
    <property type="match status" value="1"/>
</dbReference>
<keyword evidence="6 11" id="KW-0548">Nucleotidyltransferase</keyword>
<dbReference type="SUPFAM" id="SSF63562">
    <property type="entry name" value="RPB6/omega subunit-like"/>
    <property type="match status" value="1"/>
</dbReference>
<dbReference type="InterPro" id="IPR036161">
    <property type="entry name" value="RPB6/omega-like_sf"/>
</dbReference>
<reference evidence="13" key="2">
    <citation type="journal article" date="2018" name="MBio">
        <title>Insights into the evolution of host association through the isolation and characterization of a novel human periodontal pathobiont, Desulfobulbus oralis.</title>
        <authorList>
            <person name="Cross K.L."/>
            <person name="Chirania P."/>
            <person name="Xiong W."/>
            <person name="Beall C.J."/>
            <person name="Elkins J.G."/>
            <person name="Giannone R.J."/>
            <person name="Griffen A.L."/>
            <person name="Guss A.M."/>
            <person name="Hettich R.L."/>
            <person name="Joshi S.S."/>
            <person name="Mokrzan E.M."/>
            <person name="Martin R.K."/>
            <person name="Zhulin I.B."/>
            <person name="Leys E.J."/>
            <person name="Podar M."/>
        </authorList>
    </citation>
    <scope>NUCLEOTIDE SEQUENCE [LARGE SCALE GENOMIC DNA]</scope>
    <source>
        <strain evidence="13">ORNL</strain>
    </source>
</reference>
<sequence length="91" mass="10312">MARITVEDCLDSVNGNRFQLIHLVVERIRQHRKGEPYLVKDKNREVVMTLREVAAGKVRVDNIQTLAAKLKKDKKTEAASEEDAKQQAPTA</sequence>
<dbReference type="RefSeq" id="WP_017866388.1">
    <property type="nucleotide sequence ID" value="NZ_CP021255.1"/>
</dbReference>
<gene>
    <name evidence="11" type="primary">rpoZ</name>
    <name evidence="13" type="ORF">CAY53_02725</name>
</gene>
<dbReference type="GO" id="GO:0003899">
    <property type="term" value="F:DNA-directed RNA polymerase activity"/>
    <property type="evidence" value="ECO:0007669"/>
    <property type="project" value="UniProtKB-UniRule"/>
</dbReference>
<evidence type="ECO:0000256" key="12">
    <source>
        <dbReference type="SAM" id="MobiDB-lite"/>
    </source>
</evidence>
<name>A0A2L1GLH9_9BACT</name>
<dbReference type="Proteomes" id="UP000239867">
    <property type="component" value="Chromosome"/>
</dbReference>
<evidence type="ECO:0000256" key="4">
    <source>
        <dbReference type="ARBA" id="ARBA00022478"/>
    </source>
</evidence>
<keyword evidence="14" id="KW-1185">Reference proteome</keyword>
<evidence type="ECO:0000313" key="13">
    <source>
        <dbReference type="EMBL" id="AVD70522.1"/>
    </source>
</evidence>
<evidence type="ECO:0000256" key="11">
    <source>
        <dbReference type="HAMAP-Rule" id="MF_00366"/>
    </source>
</evidence>
<evidence type="ECO:0000313" key="14">
    <source>
        <dbReference type="Proteomes" id="UP000239867"/>
    </source>
</evidence>
<keyword evidence="7 11" id="KW-0804">Transcription</keyword>
<organism evidence="13 14">
    <name type="scientific">Desulfobulbus oralis</name>
    <dbReference type="NCBI Taxonomy" id="1986146"/>
    <lineage>
        <taxon>Bacteria</taxon>
        <taxon>Pseudomonadati</taxon>
        <taxon>Thermodesulfobacteriota</taxon>
        <taxon>Desulfobulbia</taxon>
        <taxon>Desulfobulbales</taxon>
        <taxon>Desulfobulbaceae</taxon>
        <taxon>Desulfobulbus</taxon>
    </lineage>
</organism>
<dbReference type="EMBL" id="CP021255">
    <property type="protein sequence ID" value="AVD70522.1"/>
    <property type="molecule type" value="Genomic_DNA"/>
</dbReference>
<dbReference type="OrthoDB" id="9796300at2"/>
<dbReference type="Pfam" id="PF01192">
    <property type="entry name" value="RNA_pol_Rpb6"/>
    <property type="match status" value="1"/>
</dbReference>
<comment type="subunit">
    <text evidence="11">The RNAP catalytic core consists of 2 alpha, 1 beta, 1 beta' and 1 omega subunit. When a sigma factor is associated with the core the holoenzyme is formed, which can initiate transcription.</text>
</comment>
<feature type="compositionally biased region" description="Basic and acidic residues" evidence="12">
    <location>
        <begin position="74"/>
        <end position="85"/>
    </location>
</feature>
<comment type="function">
    <text evidence="11">Promotes RNA polymerase assembly. Latches the N- and C-terminal regions of the beta' subunit thereby facilitating its interaction with the beta and alpha subunits.</text>
</comment>
<dbReference type="InterPro" id="IPR003716">
    <property type="entry name" value="DNA-dir_RNA_pol_omega"/>
</dbReference>
<evidence type="ECO:0000256" key="1">
    <source>
        <dbReference type="ARBA" id="ARBA00006711"/>
    </source>
</evidence>
<dbReference type="Gene3D" id="3.90.940.10">
    <property type="match status" value="1"/>
</dbReference>
<proteinExistence type="inferred from homology"/>
<keyword evidence="5 11" id="KW-0808">Transferase</keyword>
<evidence type="ECO:0000256" key="9">
    <source>
        <dbReference type="ARBA" id="ARBA00030998"/>
    </source>
</evidence>
<dbReference type="AlphaFoldDB" id="A0A2L1GLH9"/>
<evidence type="ECO:0000256" key="8">
    <source>
        <dbReference type="ARBA" id="ARBA00029924"/>
    </source>
</evidence>